<reference evidence="4 5" key="1">
    <citation type="submission" date="2018-10" db="EMBL/GenBank/DDBJ databases">
        <title>Comparative functional genomics of the obligate endosymbiont Buchnera aphidicola.</title>
        <authorList>
            <person name="Chong R.A."/>
        </authorList>
    </citation>
    <scope>NUCLEOTIDE SEQUENCE [LARGE SCALE GENOMIC DNA]</scope>
    <source>
        <strain evidence="4 5">Tma</strain>
    </source>
</reference>
<gene>
    <name evidence="3 4" type="primary">rpiA</name>
    <name evidence="4" type="ORF">D9V81_01410</name>
</gene>
<evidence type="ECO:0000313" key="4">
    <source>
        <dbReference type="EMBL" id="QCI27266.1"/>
    </source>
</evidence>
<evidence type="ECO:0000313" key="5">
    <source>
        <dbReference type="Proteomes" id="UP000298603"/>
    </source>
</evidence>
<comment type="function">
    <text evidence="3">Catalyzes the reversible conversion of ribose-5-phosphate to ribulose 5-phosphate.</text>
</comment>
<dbReference type="RefSeq" id="WP_158349531.1">
    <property type="nucleotide sequence ID" value="NZ_CP032996.1"/>
</dbReference>
<organism evidence="4 5">
    <name type="scientific">Buchnera aphidicola</name>
    <name type="common">Therioaphis trifolii</name>
    <dbReference type="NCBI Taxonomy" id="1241884"/>
    <lineage>
        <taxon>Bacteria</taxon>
        <taxon>Pseudomonadati</taxon>
        <taxon>Pseudomonadota</taxon>
        <taxon>Gammaproteobacteria</taxon>
        <taxon>Enterobacterales</taxon>
        <taxon>Erwiniaceae</taxon>
        <taxon>Buchnera</taxon>
    </lineage>
</organism>
<evidence type="ECO:0000256" key="2">
    <source>
        <dbReference type="ARBA" id="ARBA00023235"/>
    </source>
</evidence>
<feature type="active site" description="Proton acceptor" evidence="3">
    <location>
        <position position="103"/>
    </location>
</feature>
<proteinExistence type="inferred from homology"/>
<dbReference type="InterPro" id="IPR020672">
    <property type="entry name" value="Ribose5P_isomerase_typA_subgr"/>
</dbReference>
<evidence type="ECO:0000256" key="1">
    <source>
        <dbReference type="ARBA" id="ARBA00001713"/>
    </source>
</evidence>
<evidence type="ECO:0000256" key="3">
    <source>
        <dbReference type="HAMAP-Rule" id="MF_00170"/>
    </source>
</evidence>
<dbReference type="UniPathway" id="UPA00115">
    <property type="reaction ID" value="UER00412"/>
</dbReference>
<dbReference type="EMBL" id="CP032996">
    <property type="protein sequence ID" value="QCI27266.1"/>
    <property type="molecule type" value="Genomic_DNA"/>
</dbReference>
<dbReference type="NCBIfam" id="TIGR00021">
    <property type="entry name" value="rpiA"/>
    <property type="match status" value="1"/>
</dbReference>
<dbReference type="GO" id="GO:0005829">
    <property type="term" value="C:cytosol"/>
    <property type="evidence" value="ECO:0007669"/>
    <property type="project" value="TreeGrafter"/>
</dbReference>
<dbReference type="Pfam" id="PF06026">
    <property type="entry name" value="Rib_5-P_isom_A"/>
    <property type="match status" value="1"/>
</dbReference>
<comment type="similarity">
    <text evidence="3">Belongs to the ribose 5-phosphate isomerase family.</text>
</comment>
<dbReference type="GO" id="GO:0009052">
    <property type="term" value="P:pentose-phosphate shunt, non-oxidative branch"/>
    <property type="evidence" value="ECO:0007669"/>
    <property type="project" value="UniProtKB-UniRule"/>
</dbReference>
<comment type="pathway">
    <text evidence="3">Carbohydrate degradation; pentose phosphate pathway; D-ribose 5-phosphate from D-ribulose 5-phosphate (non-oxidative stage): step 1/1.</text>
</comment>
<dbReference type="SUPFAM" id="SSF75445">
    <property type="entry name" value="D-ribose-5-phosphate isomerase (RpiA), lid domain"/>
    <property type="match status" value="1"/>
</dbReference>
<dbReference type="Gene3D" id="3.40.50.1360">
    <property type="match status" value="1"/>
</dbReference>
<feature type="binding site" evidence="3">
    <location>
        <begin position="28"/>
        <end position="31"/>
    </location>
    <ligand>
        <name>substrate</name>
    </ligand>
</feature>
<dbReference type="FunFam" id="3.40.50.1360:FF:000001">
    <property type="entry name" value="Ribose-5-phosphate isomerase A"/>
    <property type="match status" value="1"/>
</dbReference>
<dbReference type="InterPro" id="IPR004788">
    <property type="entry name" value="Ribose5P_isomerase_type_A"/>
</dbReference>
<feature type="binding site" evidence="3">
    <location>
        <position position="121"/>
    </location>
    <ligand>
        <name>substrate</name>
    </ligand>
</feature>
<dbReference type="PANTHER" id="PTHR11934">
    <property type="entry name" value="RIBOSE-5-PHOSPHATE ISOMERASE"/>
    <property type="match status" value="1"/>
</dbReference>
<dbReference type="PANTHER" id="PTHR11934:SF0">
    <property type="entry name" value="RIBOSE-5-PHOSPHATE ISOMERASE"/>
    <property type="match status" value="1"/>
</dbReference>
<dbReference type="EC" id="5.3.1.6" evidence="3"/>
<dbReference type="HAMAP" id="MF_00170">
    <property type="entry name" value="Rib_5P_isom_A"/>
    <property type="match status" value="1"/>
</dbReference>
<feature type="binding site" evidence="3">
    <location>
        <begin position="81"/>
        <end position="84"/>
    </location>
    <ligand>
        <name>substrate</name>
    </ligand>
</feature>
<dbReference type="NCBIfam" id="NF001924">
    <property type="entry name" value="PRK00702.1"/>
    <property type="match status" value="1"/>
</dbReference>
<dbReference type="Gene3D" id="3.30.70.260">
    <property type="match status" value="1"/>
</dbReference>
<keyword evidence="2 3" id="KW-0413">Isomerase</keyword>
<sequence>MNYNQLKKKVALAVLDYIPDNVIIGFGTGSTISYFIKAFYKSKKKILGAVSSSYHTTIILKNYGIKVFEINTISDPIIYIDSADEINYNMQMIKGGGGALTKEKIIASISKKFICIIDESKLVNQLGLFPLPIEIIPIAYTYIFQKIIQLGGFPKYRKGFITDQGNIIIDIYNLNLKNPVKMENILNSFPGIVTVGLFAIKKPDLILISTNNGIKKINNIT</sequence>
<dbReference type="GO" id="GO:0004751">
    <property type="term" value="F:ribose-5-phosphate isomerase activity"/>
    <property type="evidence" value="ECO:0007669"/>
    <property type="project" value="UniProtKB-UniRule"/>
</dbReference>
<feature type="binding site" evidence="3">
    <location>
        <begin position="94"/>
        <end position="97"/>
    </location>
    <ligand>
        <name>substrate</name>
    </ligand>
</feature>
<comment type="catalytic activity">
    <reaction evidence="1 3">
        <text>aldehydo-D-ribose 5-phosphate = D-ribulose 5-phosphate</text>
        <dbReference type="Rhea" id="RHEA:14657"/>
        <dbReference type="ChEBI" id="CHEBI:58121"/>
        <dbReference type="ChEBI" id="CHEBI:58273"/>
        <dbReference type="EC" id="5.3.1.6"/>
    </reaction>
</comment>
<dbReference type="OrthoDB" id="5870696at2"/>
<dbReference type="CDD" id="cd01398">
    <property type="entry name" value="RPI_A"/>
    <property type="match status" value="1"/>
</dbReference>
<dbReference type="AlphaFoldDB" id="A0A4D6YBI0"/>
<dbReference type="GO" id="GO:0006014">
    <property type="term" value="P:D-ribose metabolic process"/>
    <property type="evidence" value="ECO:0007669"/>
    <property type="project" value="TreeGrafter"/>
</dbReference>
<accession>A0A4D6YBI0</accession>
<comment type="subunit">
    <text evidence="3">Homodimer.</text>
</comment>
<dbReference type="Proteomes" id="UP000298603">
    <property type="component" value="Chromosome"/>
</dbReference>
<dbReference type="SUPFAM" id="SSF100950">
    <property type="entry name" value="NagB/RpiA/CoA transferase-like"/>
    <property type="match status" value="1"/>
</dbReference>
<dbReference type="InterPro" id="IPR037171">
    <property type="entry name" value="NagB/RpiA_transferase-like"/>
</dbReference>
<name>A0A4D6YBI0_9GAMM</name>
<keyword evidence="5" id="KW-1185">Reference proteome</keyword>
<protein>
    <recommendedName>
        <fullName evidence="3">Ribose-5-phosphate isomerase A</fullName>
        <ecNumber evidence="3">5.3.1.6</ecNumber>
    </recommendedName>
    <alternativeName>
        <fullName evidence="3">Phosphoriboisomerase A</fullName>
        <shortName evidence="3">PRI</shortName>
    </alternativeName>
</protein>